<dbReference type="OrthoDB" id="853729at2"/>
<dbReference type="AlphaFoldDB" id="A0A364RD87"/>
<keyword evidence="3" id="KW-1185">Reference proteome</keyword>
<feature type="region of interest" description="Disordered" evidence="1">
    <location>
        <begin position="1"/>
        <end position="24"/>
    </location>
</feature>
<gene>
    <name evidence="2" type="ORF">DP923_11060</name>
</gene>
<protein>
    <submittedName>
        <fullName evidence="2">Uncharacterized protein</fullName>
    </submittedName>
</protein>
<feature type="compositionally biased region" description="Polar residues" evidence="1">
    <location>
        <begin position="1"/>
        <end position="18"/>
    </location>
</feature>
<dbReference type="EMBL" id="QMDV01000003">
    <property type="protein sequence ID" value="RAU82320.1"/>
    <property type="molecule type" value="Genomic_DNA"/>
</dbReference>
<evidence type="ECO:0000313" key="3">
    <source>
        <dbReference type="Proteomes" id="UP000251692"/>
    </source>
</evidence>
<name>A0A364RD87_9BACT</name>
<dbReference type="Proteomes" id="UP000251692">
    <property type="component" value="Unassembled WGS sequence"/>
</dbReference>
<evidence type="ECO:0000256" key="1">
    <source>
        <dbReference type="SAM" id="MobiDB-lite"/>
    </source>
</evidence>
<sequence>MNKNAMKSFYDFNTNSPSERQERYRQYPELSRFHIALREEMSEEEYQLFYQSEKEAVRRTNLIIPQRALKWKTA</sequence>
<evidence type="ECO:0000313" key="2">
    <source>
        <dbReference type="EMBL" id="RAU82320.1"/>
    </source>
</evidence>
<reference evidence="2 3" key="1">
    <citation type="submission" date="2018-06" db="EMBL/GenBank/DDBJ databases">
        <authorList>
            <person name="Liu Z.-W."/>
        </authorList>
    </citation>
    <scope>NUCLEOTIDE SEQUENCE [LARGE SCALE GENOMIC DNA]</scope>
    <source>
        <strain evidence="2 3">2b14</strain>
    </source>
</reference>
<reference evidence="2 3" key="2">
    <citation type="submission" date="2018-07" db="EMBL/GenBank/DDBJ databases">
        <title>Pontibacter sp. 2b14 genomic sequence and assembly.</title>
        <authorList>
            <person name="Du Z.-J."/>
        </authorList>
    </citation>
    <scope>NUCLEOTIDE SEQUENCE [LARGE SCALE GENOMIC DNA]</scope>
    <source>
        <strain evidence="2 3">2b14</strain>
    </source>
</reference>
<accession>A0A364RD87</accession>
<comment type="caution">
    <text evidence="2">The sequence shown here is derived from an EMBL/GenBank/DDBJ whole genome shotgun (WGS) entry which is preliminary data.</text>
</comment>
<proteinExistence type="predicted"/>
<organism evidence="2 3">
    <name type="scientific">Pontibacter arcticus</name>
    <dbReference type="NCBI Taxonomy" id="2080288"/>
    <lineage>
        <taxon>Bacteria</taxon>
        <taxon>Pseudomonadati</taxon>
        <taxon>Bacteroidota</taxon>
        <taxon>Cytophagia</taxon>
        <taxon>Cytophagales</taxon>
        <taxon>Hymenobacteraceae</taxon>
        <taxon>Pontibacter</taxon>
    </lineage>
</organism>